<organism evidence="2 3">
    <name type="scientific">Polarella glacialis</name>
    <name type="common">Dinoflagellate</name>
    <dbReference type="NCBI Taxonomy" id="89957"/>
    <lineage>
        <taxon>Eukaryota</taxon>
        <taxon>Sar</taxon>
        <taxon>Alveolata</taxon>
        <taxon>Dinophyceae</taxon>
        <taxon>Suessiales</taxon>
        <taxon>Suessiaceae</taxon>
        <taxon>Polarella</taxon>
    </lineage>
</organism>
<feature type="region of interest" description="Disordered" evidence="1">
    <location>
        <begin position="1"/>
        <end position="28"/>
    </location>
</feature>
<dbReference type="Gene3D" id="3.30.470.20">
    <property type="entry name" value="ATP-grasp fold, B domain"/>
    <property type="match status" value="1"/>
</dbReference>
<comment type="caution">
    <text evidence="2">The sequence shown here is derived from an EMBL/GenBank/DDBJ whole genome shotgun (WGS) entry which is preliminary data.</text>
</comment>
<dbReference type="Proteomes" id="UP000626109">
    <property type="component" value="Unassembled WGS sequence"/>
</dbReference>
<reference evidence="2" key="1">
    <citation type="submission" date="2021-02" db="EMBL/GenBank/DDBJ databases">
        <authorList>
            <person name="Dougan E. K."/>
            <person name="Rhodes N."/>
            <person name="Thang M."/>
            <person name="Chan C."/>
        </authorList>
    </citation>
    <scope>NUCLEOTIDE SEQUENCE</scope>
</reference>
<proteinExistence type="predicted"/>
<dbReference type="EMBL" id="CAJNNW010030777">
    <property type="protein sequence ID" value="CAE8704424.1"/>
    <property type="molecule type" value="Genomic_DNA"/>
</dbReference>
<evidence type="ECO:0000313" key="2">
    <source>
        <dbReference type="EMBL" id="CAE8704424.1"/>
    </source>
</evidence>
<dbReference type="AlphaFoldDB" id="A0A813KGM9"/>
<dbReference type="SUPFAM" id="SSF56059">
    <property type="entry name" value="Glutathione synthetase ATP-binding domain-like"/>
    <property type="match status" value="1"/>
</dbReference>
<gene>
    <name evidence="2" type="ORF">PGLA2088_LOCUS33158</name>
</gene>
<protein>
    <submittedName>
        <fullName evidence="2">Uncharacterized protein</fullName>
    </submittedName>
</protein>
<feature type="compositionally biased region" description="Polar residues" evidence="1">
    <location>
        <begin position="146"/>
        <end position="160"/>
    </location>
</feature>
<feature type="region of interest" description="Disordered" evidence="1">
    <location>
        <begin position="146"/>
        <end position="165"/>
    </location>
</feature>
<sequence>MTFPGTEGAHRKEALTGSGPATSGSGQPLRMSRLLQANDQTEFEKTIGEFFASSKPGLEALVQTKVVALKEARVTYVDGRPFHGYWRIRQSLKSASAASTKGGYQDFNFPLADIAHFVAEFANKTGVVVGGVDFIWQEADPQVRSSEPYTLEVSPTSDINPPTPADWKQSYAEFKDTKGFRPAYINIRRQWTDAMVLAVVDRYRLSRRHLFVGLDGLLAKSQTRLLSNWDGSSKKVMEDEPVDGSQEALRALRRSFFVRLIAARGADYKDPFNVTQTWLHRFGFEYDDLIIVQRPELKLAYQSSETLLLDVIDQGGTTGLQEKELQDRGLPFISFPSSSSPWVEVLPKILGEATPTVAQSASRI</sequence>
<name>A0A813KGM9_POLGL</name>
<accession>A0A813KGM9</accession>
<evidence type="ECO:0000313" key="3">
    <source>
        <dbReference type="Proteomes" id="UP000626109"/>
    </source>
</evidence>
<evidence type="ECO:0000256" key="1">
    <source>
        <dbReference type="SAM" id="MobiDB-lite"/>
    </source>
</evidence>